<comment type="caution">
    <text evidence="1">The sequence shown here is derived from an EMBL/GenBank/DDBJ whole genome shotgun (WGS) entry which is preliminary data.</text>
</comment>
<sequence>MPIPARLGRTVLSHRLPEPSTFIRHQFASLATPVRPEVYVDASQKGIGVVFRQKWTAWTIKQDAATLPRALSTSRNINIQWLEAIAVGRGIQYAVMHGCQGGTLVVRCDNKNVVDALSKRGVDLEEPQEDLGAMLQKEHDVVKRELCRIGRYGAKHGLHLDLRWVATEENPADRPSRGKPLGTDSTFKFTPAFGVPRHLKGLLVPVREAFSVVKS</sequence>
<proteinExistence type="predicted"/>
<dbReference type="Proteomes" id="UP000521943">
    <property type="component" value="Unassembled WGS sequence"/>
</dbReference>
<dbReference type="AlphaFoldDB" id="A0A8H6HLK2"/>
<gene>
    <name evidence="1" type="ORF">DFP72DRAFT_543970</name>
</gene>
<organism evidence="1 2">
    <name type="scientific">Ephemerocybe angulata</name>
    <dbReference type="NCBI Taxonomy" id="980116"/>
    <lineage>
        <taxon>Eukaryota</taxon>
        <taxon>Fungi</taxon>
        <taxon>Dikarya</taxon>
        <taxon>Basidiomycota</taxon>
        <taxon>Agaricomycotina</taxon>
        <taxon>Agaricomycetes</taxon>
        <taxon>Agaricomycetidae</taxon>
        <taxon>Agaricales</taxon>
        <taxon>Agaricineae</taxon>
        <taxon>Psathyrellaceae</taxon>
        <taxon>Ephemerocybe</taxon>
    </lineage>
</organism>
<evidence type="ECO:0000313" key="2">
    <source>
        <dbReference type="Proteomes" id="UP000521943"/>
    </source>
</evidence>
<reference evidence="1 2" key="1">
    <citation type="submission" date="2020-07" db="EMBL/GenBank/DDBJ databases">
        <title>Comparative genomics of pyrophilous fungi reveals a link between fire events and developmental genes.</title>
        <authorList>
            <consortium name="DOE Joint Genome Institute"/>
            <person name="Steindorff A.S."/>
            <person name="Carver A."/>
            <person name="Calhoun S."/>
            <person name="Stillman K."/>
            <person name="Liu H."/>
            <person name="Lipzen A."/>
            <person name="Pangilinan J."/>
            <person name="Labutti K."/>
            <person name="Bruns T.D."/>
            <person name="Grigoriev I.V."/>
        </authorList>
    </citation>
    <scope>NUCLEOTIDE SEQUENCE [LARGE SCALE GENOMIC DNA]</scope>
    <source>
        <strain evidence="1 2">CBS 144469</strain>
    </source>
</reference>
<name>A0A8H6HLK2_9AGAR</name>
<dbReference type="EMBL" id="JACGCI010000064">
    <property type="protein sequence ID" value="KAF6749250.1"/>
    <property type="molecule type" value="Genomic_DNA"/>
</dbReference>
<dbReference type="OrthoDB" id="3255824at2759"/>
<keyword evidence="2" id="KW-1185">Reference proteome</keyword>
<accession>A0A8H6HLK2</accession>
<protein>
    <submittedName>
        <fullName evidence="1">Uncharacterized protein</fullName>
    </submittedName>
</protein>
<evidence type="ECO:0000313" key="1">
    <source>
        <dbReference type="EMBL" id="KAF6749250.1"/>
    </source>
</evidence>